<sequence length="96" mass="11059">MISNGNLEGKENELMKTFTSNSASLANNSKFETGYYKKAFQFSPTPTDTSLDEHTDKNVNETAVESSHKESIFKKMKYFLKKVAPQKRNYFSYKKL</sequence>
<keyword evidence="2" id="KW-1185">Reference proteome</keyword>
<organism evidence="1 2">
    <name type="scientific">Trichonephila clavipes</name>
    <name type="common">Golden silk orbweaver</name>
    <name type="synonym">Nephila clavipes</name>
    <dbReference type="NCBI Taxonomy" id="2585209"/>
    <lineage>
        <taxon>Eukaryota</taxon>
        <taxon>Metazoa</taxon>
        <taxon>Ecdysozoa</taxon>
        <taxon>Arthropoda</taxon>
        <taxon>Chelicerata</taxon>
        <taxon>Arachnida</taxon>
        <taxon>Araneae</taxon>
        <taxon>Araneomorphae</taxon>
        <taxon>Entelegynae</taxon>
        <taxon>Araneoidea</taxon>
        <taxon>Nephilidae</taxon>
        <taxon>Trichonephila</taxon>
    </lineage>
</organism>
<dbReference type="EMBL" id="BMAU01021335">
    <property type="protein sequence ID" value="GFY15567.1"/>
    <property type="molecule type" value="Genomic_DNA"/>
</dbReference>
<evidence type="ECO:0000313" key="2">
    <source>
        <dbReference type="Proteomes" id="UP000887159"/>
    </source>
</evidence>
<comment type="caution">
    <text evidence="1">The sequence shown here is derived from an EMBL/GenBank/DDBJ whole genome shotgun (WGS) entry which is preliminary data.</text>
</comment>
<accession>A0A8X6SUJ5</accession>
<protein>
    <submittedName>
        <fullName evidence="1">Uncharacterized protein</fullName>
    </submittedName>
</protein>
<proteinExistence type="predicted"/>
<gene>
    <name evidence="1" type="ORF">TNCV_1282151</name>
</gene>
<reference evidence="1" key="1">
    <citation type="submission" date="2020-08" db="EMBL/GenBank/DDBJ databases">
        <title>Multicomponent nature underlies the extraordinary mechanical properties of spider dragline silk.</title>
        <authorList>
            <person name="Kono N."/>
            <person name="Nakamura H."/>
            <person name="Mori M."/>
            <person name="Yoshida Y."/>
            <person name="Ohtoshi R."/>
            <person name="Malay A.D."/>
            <person name="Moran D.A.P."/>
            <person name="Tomita M."/>
            <person name="Numata K."/>
            <person name="Arakawa K."/>
        </authorList>
    </citation>
    <scope>NUCLEOTIDE SEQUENCE</scope>
</reference>
<dbReference type="AlphaFoldDB" id="A0A8X6SUJ5"/>
<evidence type="ECO:0000313" key="1">
    <source>
        <dbReference type="EMBL" id="GFY15567.1"/>
    </source>
</evidence>
<dbReference type="Proteomes" id="UP000887159">
    <property type="component" value="Unassembled WGS sequence"/>
</dbReference>
<name>A0A8X6SUJ5_TRICX</name>